<dbReference type="Proteomes" id="UP000291343">
    <property type="component" value="Unassembled WGS sequence"/>
</dbReference>
<proteinExistence type="predicted"/>
<protein>
    <submittedName>
        <fullName evidence="2">Uncharacterized protein</fullName>
    </submittedName>
</protein>
<gene>
    <name evidence="2" type="ORF">LSTR_LSTR016344</name>
</gene>
<dbReference type="EMBL" id="QKKF02020610">
    <property type="protein sequence ID" value="RZF39106.1"/>
    <property type="molecule type" value="Genomic_DNA"/>
</dbReference>
<dbReference type="AlphaFoldDB" id="A0A482X0P3"/>
<feature type="compositionally biased region" description="Pro residues" evidence="1">
    <location>
        <begin position="55"/>
        <end position="66"/>
    </location>
</feature>
<evidence type="ECO:0000313" key="3">
    <source>
        <dbReference type="Proteomes" id="UP000291343"/>
    </source>
</evidence>
<organism evidence="2 3">
    <name type="scientific">Laodelphax striatellus</name>
    <name type="common">Small brown planthopper</name>
    <name type="synonym">Delphax striatella</name>
    <dbReference type="NCBI Taxonomy" id="195883"/>
    <lineage>
        <taxon>Eukaryota</taxon>
        <taxon>Metazoa</taxon>
        <taxon>Ecdysozoa</taxon>
        <taxon>Arthropoda</taxon>
        <taxon>Hexapoda</taxon>
        <taxon>Insecta</taxon>
        <taxon>Pterygota</taxon>
        <taxon>Neoptera</taxon>
        <taxon>Paraneoptera</taxon>
        <taxon>Hemiptera</taxon>
        <taxon>Auchenorrhyncha</taxon>
        <taxon>Fulgoroidea</taxon>
        <taxon>Delphacidae</taxon>
        <taxon>Criomorphinae</taxon>
        <taxon>Laodelphax</taxon>
    </lineage>
</organism>
<feature type="compositionally biased region" description="Low complexity" evidence="1">
    <location>
        <begin position="45"/>
        <end position="54"/>
    </location>
</feature>
<accession>A0A482X0P3</accession>
<evidence type="ECO:0000313" key="2">
    <source>
        <dbReference type="EMBL" id="RZF39106.1"/>
    </source>
</evidence>
<keyword evidence="3" id="KW-1185">Reference proteome</keyword>
<sequence>MADGGGRSDRIAAGRDRLRAPGARFVTVLTRRGRPRRGGRHCISGAARARVGGRPPTPGRPINPPPARRRGGPPEGSR</sequence>
<name>A0A482X0P3_LAOST</name>
<comment type="caution">
    <text evidence="2">The sequence shown here is derived from an EMBL/GenBank/DDBJ whole genome shotgun (WGS) entry which is preliminary data.</text>
</comment>
<feature type="region of interest" description="Disordered" evidence="1">
    <location>
        <begin position="32"/>
        <end position="78"/>
    </location>
</feature>
<dbReference type="InParanoid" id="A0A482X0P3"/>
<reference evidence="2 3" key="1">
    <citation type="journal article" date="2017" name="Gigascience">
        <title>Genome sequence of the small brown planthopper, Laodelphax striatellus.</title>
        <authorList>
            <person name="Zhu J."/>
            <person name="Jiang F."/>
            <person name="Wang X."/>
            <person name="Yang P."/>
            <person name="Bao Y."/>
            <person name="Zhao W."/>
            <person name="Wang W."/>
            <person name="Lu H."/>
            <person name="Wang Q."/>
            <person name="Cui N."/>
            <person name="Li J."/>
            <person name="Chen X."/>
            <person name="Luo L."/>
            <person name="Yu J."/>
            <person name="Kang L."/>
            <person name="Cui F."/>
        </authorList>
    </citation>
    <scope>NUCLEOTIDE SEQUENCE [LARGE SCALE GENOMIC DNA]</scope>
    <source>
        <strain evidence="2">Lst14</strain>
    </source>
</reference>
<evidence type="ECO:0000256" key="1">
    <source>
        <dbReference type="SAM" id="MobiDB-lite"/>
    </source>
</evidence>